<keyword evidence="4" id="KW-1185">Reference proteome</keyword>
<dbReference type="InterPro" id="IPR010679">
    <property type="entry name" value="DUF1254"/>
</dbReference>
<dbReference type="PANTHER" id="PTHR36509:SF2">
    <property type="entry name" value="BLL3101 PROTEIN"/>
    <property type="match status" value="1"/>
</dbReference>
<dbReference type="Pfam" id="PF06863">
    <property type="entry name" value="DUF1254"/>
    <property type="match status" value="1"/>
</dbReference>
<evidence type="ECO:0000313" key="3">
    <source>
        <dbReference type="EMBL" id="ATQ42019.1"/>
    </source>
</evidence>
<dbReference type="Proteomes" id="UP000228945">
    <property type="component" value="Chromosome"/>
</dbReference>
<feature type="domain" description="DUF1214" evidence="1">
    <location>
        <begin position="286"/>
        <end position="398"/>
    </location>
</feature>
<accession>A0A2D2AVI0</accession>
<dbReference type="Gene3D" id="2.60.40.1610">
    <property type="entry name" value="Domain of unknown function DUF1254"/>
    <property type="match status" value="1"/>
</dbReference>
<gene>
    <name evidence="3" type="ORF">CSW64_06120</name>
</gene>
<dbReference type="AlphaFoldDB" id="A0A2D2AVI0"/>
<dbReference type="InterPro" id="IPR037049">
    <property type="entry name" value="DUF1214_C_sf"/>
</dbReference>
<dbReference type="PANTHER" id="PTHR36509">
    <property type="entry name" value="BLL3101 PROTEIN"/>
    <property type="match status" value="1"/>
</dbReference>
<dbReference type="SUPFAM" id="SSF160935">
    <property type="entry name" value="VPA0735-like"/>
    <property type="match status" value="1"/>
</dbReference>
<protein>
    <submittedName>
        <fullName evidence="3">Phosphatidylserine decarboxylase</fullName>
    </submittedName>
</protein>
<evidence type="ECO:0000259" key="1">
    <source>
        <dbReference type="Pfam" id="PF06742"/>
    </source>
</evidence>
<dbReference type="InterPro" id="IPR010621">
    <property type="entry name" value="DUF1214"/>
</dbReference>
<evidence type="ECO:0000259" key="2">
    <source>
        <dbReference type="Pfam" id="PF06863"/>
    </source>
</evidence>
<evidence type="ECO:0000313" key="4">
    <source>
        <dbReference type="Proteomes" id="UP000228945"/>
    </source>
</evidence>
<sequence length="418" mass="44880">MTDLRAAAREAWLYVLPLIEIAAVRSVGQLVGSQPNTFGAMRKLADHRSRAVTTPNNDTLYATAQLDLSAGPVTLTVPPSGERYVSLQLMDAYSNSFAVLGTRTTGTGGDVFTLVGPEAAAEGRNVVRAPTRHVWALARILVEGPHDFEAAQKVQLGFSAQGPEVPPFAGHAKRVDSWPEYFASADVLMAQNPPPVTDLAMRARIAPLGLGEGRFDPSRFSEAEQAEIAAGVEDARKAARSGGGLSGDTFIEGWAYPASKLGDFGQDYGFRAAVALGGLAALPLVEATYLRAGAPGGGGAFDGTRNWRLHIPADRQIPVNSFWSLSMYEITPEGQFYFTDNPLGRYAIGDRTAGLKWNDDGSLDLWIGHERPSPERESNWLPAPAGPFALFMRGYLPKAELLDGRYRLPAVQEASSPP</sequence>
<dbReference type="Gene3D" id="2.60.120.600">
    <property type="entry name" value="Domain of unknown function DUF1214, C-terminal domain"/>
    <property type="match status" value="1"/>
</dbReference>
<organism evidence="3 4">
    <name type="scientific">Caulobacter mirabilis</name>
    <dbReference type="NCBI Taxonomy" id="69666"/>
    <lineage>
        <taxon>Bacteria</taxon>
        <taxon>Pseudomonadati</taxon>
        <taxon>Pseudomonadota</taxon>
        <taxon>Alphaproteobacteria</taxon>
        <taxon>Caulobacterales</taxon>
        <taxon>Caulobacteraceae</taxon>
        <taxon>Caulobacter</taxon>
    </lineage>
</organism>
<feature type="domain" description="DUF1254" evidence="2">
    <location>
        <begin position="35"/>
        <end position="159"/>
    </location>
</feature>
<dbReference type="RefSeq" id="WP_099621275.1">
    <property type="nucleotide sequence ID" value="NZ_CP024201.1"/>
</dbReference>
<dbReference type="KEGG" id="cmb:CSW64_06120"/>
<dbReference type="Pfam" id="PF06742">
    <property type="entry name" value="DUF1214"/>
    <property type="match status" value="1"/>
</dbReference>
<reference evidence="3 4" key="1">
    <citation type="submission" date="2017-10" db="EMBL/GenBank/DDBJ databases">
        <title>Genome sequence of Caulobacter mirabilis FWC38.</title>
        <authorList>
            <person name="Fiebig A."/>
            <person name="Crosson S."/>
        </authorList>
    </citation>
    <scope>NUCLEOTIDE SEQUENCE [LARGE SCALE GENOMIC DNA]</scope>
    <source>
        <strain evidence="3 4">FWC 38</strain>
    </source>
</reference>
<name>A0A2D2AVI0_9CAUL</name>
<dbReference type="OrthoDB" id="9777345at2"/>
<dbReference type="EMBL" id="CP024201">
    <property type="protein sequence ID" value="ATQ42019.1"/>
    <property type="molecule type" value="Genomic_DNA"/>
</dbReference>
<dbReference type="InterPro" id="IPR037050">
    <property type="entry name" value="DUF1254_sf"/>
</dbReference>
<proteinExistence type="predicted"/>